<dbReference type="OrthoDB" id="463798at2"/>
<accession>A0A1J1LJ08</accession>
<evidence type="ECO:0000313" key="1">
    <source>
        <dbReference type="EMBL" id="CUR31553.1"/>
    </source>
</evidence>
<dbReference type="Proteomes" id="UP000184315">
    <property type="component" value="Unassembled WGS sequence"/>
</dbReference>
<name>A0A1J1LJ08_9CYAN</name>
<keyword evidence="2" id="KW-1185">Reference proteome</keyword>
<reference evidence="2" key="1">
    <citation type="submission" date="2015-10" db="EMBL/GenBank/DDBJ databases">
        <authorList>
            <person name="Regsiter A."/>
            <person name="william w."/>
        </authorList>
    </citation>
    <scope>NUCLEOTIDE SEQUENCE [LARGE SCALE GENOMIC DNA]</scope>
</reference>
<gene>
    <name evidence="1" type="ORF">PL9214291144</name>
</gene>
<organism evidence="1 2">
    <name type="scientific">Planktothrix tepida PCC 9214</name>
    <dbReference type="NCBI Taxonomy" id="671072"/>
    <lineage>
        <taxon>Bacteria</taxon>
        <taxon>Bacillati</taxon>
        <taxon>Cyanobacteriota</taxon>
        <taxon>Cyanophyceae</taxon>
        <taxon>Oscillatoriophycideae</taxon>
        <taxon>Oscillatoriales</taxon>
        <taxon>Microcoleaceae</taxon>
        <taxon>Planktothrix</taxon>
    </lineage>
</organism>
<dbReference type="RefSeq" id="WP_072718380.1">
    <property type="nucleotide sequence ID" value="NZ_LN889782.1"/>
</dbReference>
<dbReference type="AlphaFoldDB" id="A0A1J1LJ08"/>
<protein>
    <recommendedName>
        <fullName evidence="3">PepSY domain-containing protein</fullName>
    </recommendedName>
</protein>
<dbReference type="EMBL" id="CZDF01000132">
    <property type="protein sequence ID" value="CUR31553.1"/>
    <property type="molecule type" value="Genomic_DNA"/>
</dbReference>
<sequence length="97" mass="11277">MESSVKNLPKIDVRAAVGLAQKYFNNLQDMIDSSIQSLRLEEVELSEDKQFWLITLGFDCVNSNNPLQEVPQYDREYKIFKINAETGEVESMKIREF</sequence>
<proteinExistence type="predicted"/>
<evidence type="ECO:0008006" key="3">
    <source>
        <dbReference type="Google" id="ProtNLM"/>
    </source>
</evidence>
<evidence type="ECO:0000313" key="2">
    <source>
        <dbReference type="Proteomes" id="UP000184315"/>
    </source>
</evidence>